<dbReference type="KEGG" id="ccp:CHC_T00001466001"/>
<dbReference type="EMBL" id="HG001592">
    <property type="protein sequence ID" value="CDF32857.1"/>
    <property type="molecule type" value="Genomic_DNA"/>
</dbReference>
<dbReference type="STRING" id="2769.R7Q2Q8"/>
<dbReference type="RefSeq" id="XP_005712658.1">
    <property type="nucleotide sequence ID" value="XM_005712601.1"/>
</dbReference>
<dbReference type="GO" id="GO:0005524">
    <property type="term" value="F:ATP binding"/>
    <property type="evidence" value="ECO:0007669"/>
    <property type="project" value="InterPro"/>
</dbReference>
<dbReference type="Gene3D" id="3.40.50.300">
    <property type="entry name" value="P-loop containing nucleotide triphosphate hydrolases"/>
    <property type="match status" value="1"/>
</dbReference>
<dbReference type="PANTHER" id="PTHR45980:SF18">
    <property type="entry name" value="PROTEASE DO-LIKE 9"/>
    <property type="match status" value="1"/>
</dbReference>
<dbReference type="PhylomeDB" id="R7Q2Q8"/>
<dbReference type="Gramene" id="CDF32857">
    <property type="protein sequence ID" value="CDF32857"/>
    <property type="gene ID" value="CHC_T00001466001"/>
</dbReference>
<dbReference type="AlphaFoldDB" id="R7Q2Q8"/>
<dbReference type="InterPro" id="IPR009003">
    <property type="entry name" value="Peptidase_S1_PA"/>
</dbReference>
<evidence type="ECO:0000259" key="1">
    <source>
        <dbReference type="Pfam" id="PF06068"/>
    </source>
</evidence>
<evidence type="ECO:0000313" key="3">
    <source>
        <dbReference type="Proteomes" id="UP000012073"/>
    </source>
</evidence>
<sequence>MPDSSPDILDCVLTFFCTHCEPNYELPCVMTPQPQSTSSAFVISFGRRILTNTRSVDHYTSVVVTKRYCDTKAPARVVAIGNECDIAQLYVESEDFWDDLEDQVGMDNTKHAFLQPGSLPQLQDSVLVIGSGNQISRFEKQNYVHGQGDLLAVHIDTAVSLSVSIVLDFSMRIAFQSVDPFQADSVGYLIPYCVLQHFLDHIACHGQYAGFSFCIFRWQRMENHHLRRSLGMAKDQSGILVKWVAEICEANRMLRKGDIMIRADGIFVSNAGTVLFCSGERISLTFVITSKCEHSHIRSLRLNENLNAVPERAGAGGAGGGTQGRSVVVVIIEQGRIAGCAVPIAGQPGTGKTAIAMGMAQARPRDALHQDRRQRDLLAQDVQDRGPHAGPGEEHRC</sequence>
<dbReference type="OrthoDB" id="4217619at2759"/>
<dbReference type="SUPFAM" id="SSF50494">
    <property type="entry name" value="Trypsin-like serine proteases"/>
    <property type="match status" value="1"/>
</dbReference>
<gene>
    <name evidence="2" type="ORF">CHC_T00001466001</name>
</gene>
<accession>R7Q2Q8</accession>
<proteinExistence type="predicted"/>
<name>R7Q2Q8_CHOCR</name>
<dbReference type="GeneID" id="17320369"/>
<dbReference type="InterPro" id="IPR010339">
    <property type="entry name" value="TIP49_P-loop"/>
</dbReference>
<dbReference type="Pfam" id="PF06068">
    <property type="entry name" value="TIP49"/>
    <property type="match status" value="1"/>
</dbReference>
<dbReference type="Proteomes" id="UP000012073">
    <property type="component" value="Unassembled WGS sequence"/>
</dbReference>
<dbReference type="InterPro" id="IPR043504">
    <property type="entry name" value="Peptidase_S1_PA_chymotrypsin"/>
</dbReference>
<dbReference type="GO" id="GO:0004252">
    <property type="term" value="F:serine-type endopeptidase activity"/>
    <property type="evidence" value="ECO:0007669"/>
    <property type="project" value="TreeGrafter"/>
</dbReference>
<organism evidence="2 3">
    <name type="scientific">Chondrus crispus</name>
    <name type="common">Carrageen Irish moss</name>
    <name type="synonym">Polymorpha crispa</name>
    <dbReference type="NCBI Taxonomy" id="2769"/>
    <lineage>
        <taxon>Eukaryota</taxon>
        <taxon>Rhodophyta</taxon>
        <taxon>Florideophyceae</taxon>
        <taxon>Rhodymeniophycidae</taxon>
        <taxon>Gigartinales</taxon>
        <taxon>Gigartinaceae</taxon>
        <taxon>Chondrus</taxon>
    </lineage>
</organism>
<dbReference type="Gene3D" id="2.40.10.10">
    <property type="entry name" value="Trypsin-like serine proteases"/>
    <property type="match status" value="1"/>
</dbReference>
<dbReference type="PANTHER" id="PTHR45980">
    <property type="match status" value="1"/>
</dbReference>
<reference evidence="3" key="1">
    <citation type="journal article" date="2013" name="Proc. Natl. Acad. Sci. U.S.A.">
        <title>Genome structure and metabolic features in the red seaweed Chondrus crispus shed light on evolution of the Archaeplastida.</title>
        <authorList>
            <person name="Collen J."/>
            <person name="Porcel B."/>
            <person name="Carre W."/>
            <person name="Ball S.G."/>
            <person name="Chaparro C."/>
            <person name="Tonon T."/>
            <person name="Barbeyron T."/>
            <person name="Michel G."/>
            <person name="Noel B."/>
            <person name="Valentin K."/>
            <person name="Elias M."/>
            <person name="Artiguenave F."/>
            <person name="Arun A."/>
            <person name="Aury J.M."/>
            <person name="Barbosa-Neto J.F."/>
            <person name="Bothwell J.H."/>
            <person name="Bouget F.Y."/>
            <person name="Brillet L."/>
            <person name="Cabello-Hurtado F."/>
            <person name="Capella-Gutierrez S."/>
            <person name="Charrier B."/>
            <person name="Cladiere L."/>
            <person name="Cock J.M."/>
            <person name="Coelho S.M."/>
            <person name="Colleoni C."/>
            <person name="Czjzek M."/>
            <person name="Da Silva C."/>
            <person name="Delage L."/>
            <person name="Denoeud F."/>
            <person name="Deschamps P."/>
            <person name="Dittami S.M."/>
            <person name="Gabaldon T."/>
            <person name="Gachon C.M."/>
            <person name="Groisillier A."/>
            <person name="Herve C."/>
            <person name="Jabbari K."/>
            <person name="Katinka M."/>
            <person name="Kloareg B."/>
            <person name="Kowalczyk N."/>
            <person name="Labadie K."/>
            <person name="Leblanc C."/>
            <person name="Lopez P.J."/>
            <person name="McLachlan D.H."/>
            <person name="Meslet-Cladiere L."/>
            <person name="Moustafa A."/>
            <person name="Nehr Z."/>
            <person name="Nyvall Collen P."/>
            <person name="Panaud O."/>
            <person name="Partensky F."/>
            <person name="Poulain J."/>
            <person name="Rensing S.A."/>
            <person name="Rousvoal S."/>
            <person name="Samson G."/>
            <person name="Symeonidi A."/>
            <person name="Weissenbach J."/>
            <person name="Zambounis A."/>
            <person name="Wincker P."/>
            <person name="Boyen C."/>
        </authorList>
    </citation>
    <scope>NUCLEOTIDE SEQUENCE [LARGE SCALE GENOMIC DNA]</scope>
    <source>
        <strain evidence="3">cv. Stackhouse</strain>
    </source>
</reference>
<protein>
    <recommendedName>
        <fullName evidence="1">TIP49 P-loop domain-containing protein</fullName>
    </recommendedName>
</protein>
<evidence type="ECO:0000313" key="2">
    <source>
        <dbReference type="EMBL" id="CDF32857.1"/>
    </source>
</evidence>
<feature type="domain" description="TIP49 P-loop" evidence="1">
    <location>
        <begin position="293"/>
        <end position="362"/>
    </location>
</feature>
<keyword evidence="3" id="KW-1185">Reference proteome</keyword>
<dbReference type="InterPro" id="IPR027417">
    <property type="entry name" value="P-loop_NTPase"/>
</dbReference>